<dbReference type="GO" id="GO:0003677">
    <property type="term" value="F:DNA binding"/>
    <property type="evidence" value="ECO:0007669"/>
    <property type="project" value="UniProtKB-UniRule"/>
</dbReference>
<evidence type="ECO:0000259" key="7">
    <source>
        <dbReference type="PROSITE" id="PS52018"/>
    </source>
</evidence>
<dbReference type="PROSITE" id="PS52018">
    <property type="entry name" value="DART"/>
    <property type="match status" value="1"/>
</dbReference>
<keyword evidence="4" id="KW-0548">Nucleotidyltransferase</keyword>
<accession>A0A1Q6F4V2</accession>
<dbReference type="InterPro" id="IPR029494">
    <property type="entry name" value="DarT"/>
</dbReference>
<sequence>MIHYSNLEFILKHGLYTKNSRMKDPEYINIGDIQLIEQRQNFHVRIDPPGGDLGDYIPFYFGGHSPMLLNIKTGYRGIRKRPQDELIYIVCRIKDIVAQCPAWCFTDGHAKNKLTEFYNDIKDLTHVDWEVVCTQFWGNDEANMDRMRRKQAEFLVKDCVPVSCVAGIIVKTADREAYVKTILSRLSIEIPIYVDSKNNYFYP</sequence>
<dbReference type="EMBL" id="MNQH01000031">
    <property type="protein sequence ID" value="OKY93919.1"/>
    <property type="molecule type" value="Genomic_DNA"/>
</dbReference>
<dbReference type="AlphaFoldDB" id="A0A1Q6F4V2"/>
<dbReference type="Proteomes" id="UP000187417">
    <property type="component" value="Unassembled WGS sequence"/>
</dbReference>
<organism evidence="8 9">
    <name type="scientific">Alistipes putredinis</name>
    <dbReference type="NCBI Taxonomy" id="28117"/>
    <lineage>
        <taxon>Bacteria</taxon>
        <taxon>Pseudomonadati</taxon>
        <taxon>Bacteroidota</taxon>
        <taxon>Bacteroidia</taxon>
        <taxon>Bacteroidales</taxon>
        <taxon>Rikenellaceae</taxon>
        <taxon>Alistipes</taxon>
    </lineage>
</organism>
<evidence type="ECO:0000256" key="4">
    <source>
        <dbReference type="ARBA" id="ARBA00022695"/>
    </source>
</evidence>
<keyword evidence="3" id="KW-0808">Transferase</keyword>
<evidence type="ECO:0000256" key="6">
    <source>
        <dbReference type="PROSITE-ProRule" id="PRU01362"/>
    </source>
</evidence>
<comment type="similarity">
    <text evidence="6">Belongs to the DarT ADP-ribosyltransferase family.</text>
</comment>
<evidence type="ECO:0000256" key="3">
    <source>
        <dbReference type="ARBA" id="ARBA00022679"/>
    </source>
</evidence>
<evidence type="ECO:0000256" key="2">
    <source>
        <dbReference type="ARBA" id="ARBA00022676"/>
    </source>
</evidence>
<dbReference type="GO" id="GO:0016779">
    <property type="term" value="F:nucleotidyltransferase activity"/>
    <property type="evidence" value="ECO:0007669"/>
    <property type="project" value="UniProtKB-KW"/>
</dbReference>
<protein>
    <recommendedName>
        <fullName evidence="7">DarT domain-containing protein</fullName>
    </recommendedName>
</protein>
<comment type="caution">
    <text evidence="6">Lacks conserved residue(s) required for the propagation of feature annotation.</text>
</comment>
<keyword evidence="2" id="KW-0328">Glycosyltransferase</keyword>
<dbReference type="STRING" id="28117.BHV66_07120"/>
<dbReference type="GO" id="GO:0016757">
    <property type="term" value="F:glycosyltransferase activity"/>
    <property type="evidence" value="ECO:0007669"/>
    <property type="project" value="UniProtKB-KW"/>
</dbReference>
<evidence type="ECO:0000256" key="1">
    <source>
        <dbReference type="ARBA" id="ARBA00022649"/>
    </source>
</evidence>
<dbReference type="RefSeq" id="WP_022460898.1">
    <property type="nucleotide sequence ID" value="NZ_BAAFLA010000016.1"/>
</dbReference>
<evidence type="ECO:0000313" key="9">
    <source>
        <dbReference type="Proteomes" id="UP000187417"/>
    </source>
</evidence>
<keyword evidence="1 6" id="KW-1277">Toxin-antitoxin system</keyword>
<feature type="domain" description="DarT" evidence="7">
    <location>
        <begin position="1"/>
        <end position="202"/>
    </location>
</feature>
<keyword evidence="5 6" id="KW-0238">DNA-binding</keyword>
<dbReference type="Pfam" id="PF14487">
    <property type="entry name" value="DarT"/>
    <property type="match status" value="1"/>
</dbReference>
<reference evidence="8 9" key="1">
    <citation type="journal article" date="2016" name="Nat. Biotechnol.">
        <title>Measurement of bacterial replication rates in microbial communities.</title>
        <authorList>
            <person name="Brown C.T."/>
            <person name="Olm M.R."/>
            <person name="Thomas B.C."/>
            <person name="Banfield J.F."/>
        </authorList>
    </citation>
    <scope>NUCLEOTIDE SEQUENCE [LARGE SCALE GENOMIC DNA]</scope>
    <source>
        <strain evidence="8">CAG:67_53_122</strain>
    </source>
</reference>
<evidence type="ECO:0000256" key="5">
    <source>
        <dbReference type="ARBA" id="ARBA00023125"/>
    </source>
</evidence>
<gene>
    <name evidence="8" type="ORF">BHV66_07120</name>
</gene>
<comment type="caution">
    <text evidence="8">The sequence shown here is derived from an EMBL/GenBank/DDBJ whole genome shotgun (WGS) entry which is preliminary data.</text>
</comment>
<name>A0A1Q6F4V2_9BACT</name>
<evidence type="ECO:0000313" key="8">
    <source>
        <dbReference type="EMBL" id="OKY93919.1"/>
    </source>
</evidence>
<proteinExistence type="inferred from homology"/>